<comment type="caution">
    <text evidence="2">The sequence shown here is derived from an EMBL/GenBank/DDBJ whole genome shotgun (WGS) entry which is preliminary data.</text>
</comment>
<name>A0ABR6X645_9BURK</name>
<dbReference type="InterPro" id="IPR015032">
    <property type="entry name" value="ThsB__TIR-like_domain"/>
</dbReference>
<evidence type="ECO:0000259" key="1">
    <source>
        <dbReference type="Pfam" id="PF08937"/>
    </source>
</evidence>
<dbReference type="Gene3D" id="3.40.50.11200">
    <property type="match status" value="1"/>
</dbReference>
<sequence>MAYRNGTYIAFHANGQTDPTASDIKYYNLIKAWTEREDDDFSLINSHDKTAAVRDSSLRETLRTRLVTRLNNSKHLLLILGKTTKEDTDWVPFEIRHAIDECKIPIIAAYSEIAGPILSPSISSNIASYWPAALKSRIENKTAGVIHIPFKKAAIKAAIGHFDHNNFPKGGALGWYTKETYDGWGIE</sequence>
<gene>
    <name evidence="2" type="ORF">H8K52_13460</name>
</gene>
<evidence type="ECO:0000313" key="2">
    <source>
        <dbReference type="EMBL" id="MBC3808356.1"/>
    </source>
</evidence>
<dbReference type="Pfam" id="PF08937">
    <property type="entry name" value="ThsB_TIR"/>
    <property type="match status" value="1"/>
</dbReference>
<proteinExistence type="predicted"/>
<accession>A0ABR6X645</accession>
<dbReference type="RefSeq" id="WP_186923429.1">
    <property type="nucleotide sequence ID" value="NZ_JACOFW010000015.1"/>
</dbReference>
<reference evidence="2 3" key="1">
    <citation type="submission" date="2020-08" db="EMBL/GenBank/DDBJ databases">
        <title>Novel species isolated from subtropical streams in China.</title>
        <authorList>
            <person name="Lu H."/>
        </authorList>
    </citation>
    <scope>NUCLEOTIDE SEQUENCE [LARGE SCALE GENOMIC DNA]</scope>
    <source>
        <strain evidence="2 3">KACC 16656</strain>
    </source>
</reference>
<protein>
    <submittedName>
        <fullName evidence="2">TIR domain-containing protein</fullName>
    </submittedName>
</protein>
<dbReference type="Proteomes" id="UP000648257">
    <property type="component" value="Unassembled WGS sequence"/>
</dbReference>
<organism evidence="2 3">
    <name type="scientific">Undibacterium seohonense</name>
    <dbReference type="NCBI Taxonomy" id="1344950"/>
    <lineage>
        <taxon>Bacteria</taxon>
        <taxon>Pseudomonadati</taxon>
        <taxon>Pseudomonadota</taxon>
        <taxon>Betaproteobacteria</taxon>
        <taxon>Burkholderiales</taxon>
        <taxon>Oxalobacteraceae</taxon>
        <taxon>Undibacterium</taxon>
    </lineage>
</organism>
<evidence type="ECO:0000313" key="3">
    <source>
        <dbReference type="Proteomes" id="UP000648257"/>
    </source>
</evidence>
<feature type="domain" description="Thoeris protein ThsB TIR-like" evidence="1">
    <location>
        <begin position="8"/>
        <end position="111"/>
    </location>
</feature>
<keyword evidence="3" id="KW-1185">Reference proteome</keyword>
<dbReference type="EMBL" id="JACOFW010000015">
    <property type="protein sequence ID" value="MBC3808356.1"/>
    <property type="molecule type" value="Genomic_DNA"/>
</dbReference>